<sequence length="442" mass="50415">MKRITLTCLAVLYCIFGLQAQNQNIFRIDYHYFTSEESETTPALQAWTNPDYLRVTAINESNIYIAQRTAGQAWYLIPESEEYIDLSDEAISEAPDIDLNTSETMDIAGYSCKLARIGIGTDEDTNEELFIKIWYTDKIPNVYWGEFDFLRHINGAALRIDINGNGFAANNVVKEKLLTSQFELPANYTEYTMDAYMEESDNQIAENRFIFRDESSELLGLKDEDGNIIAEAQFTYIHMAIDDIAIATKGDVYGVIDINGNEVLPFQYDYLSYNPDVEQFLYSINAKYGLMHKDGSIYIDAKYDRLDYMENGIAIFSMGDKDGLINEKGKVIVPATYDILLDRSKTHFIVVENDEYFLYSIKENKPVTKGFELLTFTDEPNLLLAYKDEKYGYVDTAGNTVIPFKFTSASIFTGGIATVAEDDDLEEFYLIDAKGERVELYQ</sequence>
<dbReference type="AlphaFoldDB" id="A0A1I6QDE9"/>
<keyword evidence="3" id="KW-1185">Reference proteome</keyword>
<protein>
    <submittedName>
        <fullName evidence="2">WG containing repeat-containing protein</fullName>
    </submittedName>
</protein>
<dbReference type="RefSeq" id="WP_093363823.1">
    <property type="nucleotide sequence ID" value="NZ_FOZZ01000002.1"/>
</dbReference>
<reference evidence="2 3" key="1">
    <citation type="submission" date="2016-10" db="EMBL/GenBank/DDBJ databases">
        <authorList>
            <person name="de Groot N.N."/>
        </authorList>
    </citation>
    <scope>NUCLEOTIDE SEQUENCE [LARGE SCALE GENOMIC DNA]</scope>
    <source>
        <strain evidence="2 3">DSM 22789</strain>
    </source>
</reference>
<dbReference type="Proteomes" id="UP000198785">
    <property type="component" value="Unassembled WGS sequence"/>
</dbReference>
<feature type="chain" id="PRO_5011499512" evidence="1">
    <location>
        <begin position="21"/>
        <end position="442"/>
    </location>
</feature>
<dbReference type="PANTHER" id="PTHR37841">
    <property type="entry name" value="GLR2918 PROTEIN"/>
    <property type="match status" value="1"/>
</dbReference>
<accession>A0A1I6QDE9</accession>
<dbReference type="Pfam" id="PF14903">
    <property type="entry name" value="WG_beta_rep"/>
    <property type="match status" value="4"/>
</dbReference>
<evidence type="ECO:0000256" key="1">
    <source>
        <dbReference type="SAM" id="SignalP"/>
    </source>
</evidence>
<dbReference type="OrthoDB" id="753358at2"/>
<gene>
    <name evidence="2" type="ORF">SAMN05660206_102285</name>
</gene>
<keyword evidence="1" id="KW-0732">Signal</keyword>
<dbReference type="EMBL" id="FOZZ01000002">
    <property type="protein sequence ID" value="SFS50496.1"/>
    <property type="molecule type" value="Genomic_DNA"/>
</dbReference>
<dbReference type="PANTHER" id="PTHR37841:SF1">
    <property type="entry name" value="DUF3298 DOMAIN-CONTAINING PROTEIN"/>
    <property type="match status" value="1"/>
</dbReference>
<dbReference type="STRING" id="683125.SAMN05660206_102285"/>
<feature type="signal peptide" evidence="1">
    <location>
        <begin position="1"/>
        <end position="20"/>
    </location>
</feature>
<proteinExistence type="predicted"/>
<dbReference type="InterPro" id="IPR032774">
    <property type="entry name" value="WG_beta_rep"/>
</dbReference>
<name>A0A1I6QDE9_9SPHI</name>
<evidence type="ECO:0000313" key="2">
    <source>
        <dbReference type="EMBL" id="SFS50496.1"/>
    </source>
</evidence>
<organism evidence="2 3">
    <name type="scientific">Sphingobacterium wenxiniae</name>
    <dbReference type="NCBI Taxonomy" id="683125"/>
    <lineage>
        <taxon>Bacteria</taxon>
        <taxon>Pseudomonadati</taxon>
        <taxon>Bacteroidota</taxon>
        <taxon>Sphingobacteriia</taxon>
        <taxon>Sphingobacteriales</taxon>
        <taxon>Sphingobacteriaceae</taxon>
        <taxon>Sphingobacterium</taxon>
    </lineage>
</organism>
<evidence type="ECO:0000313" key="3">
    <source>
        <dbReference type="Proteomes" id="UP000198785"/>
    </source>
</evidence>